<keyword evidence="1" id="KW-0472">Membrane</keyword>
<accession>A0A3B0UNM5</accession>
<keyword evidence="1" id="KW-1133">Transmembrane helix</keyword>
<protein>
    <submittedName>
        <fullName evidence="2">Dipeptide transport system permease protein DppC (TC 3.A.1.5.2)</fullName>
    </submittedName>
</protein>
<reference evidence="2" key="1">
    <citation type="submission" date="2018-06" db="EMBL/GenBank/DDBJ databases">
        <authorList>
            <person name="Zhirakovskaya E."/>
        </authorList>
    </citation>
    <scope>NUCLEOTIDE SEQUENCE</scope>
</reference>
<keyword evidence="1" id="KW-0812">Transmembrane</keyword>
<name>A0A3B0UNM5_9ZZZZ</name>
<dbReference type="AlphaFoldDB" id="A0A3B0UNM5"/>
<gene>
    <name evidence="2" type="ORF">MNBD_BACTEROID07-433</name>
</gene>
<organism evidence="2">
    <name type="scientific">hydrothermal vent metagenome</name>
    <dbReference type="NCBI Taxonomy" id="652676"/>
    <lineage>
        <taxon>unclassified sequences</taxon>
        <taxon>metagenomes</taxon>
        <taxon>ecological metagenomes</taxon>
    </lineage>
</organism>
<feature type="non-terminal residue" evidence="2">
    <location>
        <position position="1"/>
    </location>
</feature>
<evidence type="ECO:0000256" key="1">
    <source>
        <dbReference type="SAM" id="Phobius"/>
    </source>
</evidence>
<feature type="transmembrane region" description="Helical" evidence="1">
    <location>
        <begin position="6"/>
        <end position="28"/>
    </location>
</feature>
<sequence>FIVLDSAYLAIIPGIAIVFLVLAFMTLGNSLRDALDVKI</sequence>
<proteinExistence type="predicted"/>
<evidence type="ECO:0000313" key="2">
    <source>
        <dbReference type="EMBL" id="VAW29813.1"/>
    </source>
</evidence>
<dbReference type="EMBL" id="UOET01000431">
    <property type="protein sequence ID" value="VAW29813.1"/>
    <property type="molecule type" value="Genomic_DNA"/>
</dbReference>